<gene>
    <name evidence="14" type="primary">Ogg1</name>
</gene>
<evidence type="ECO:0000256" key="11">
    <source>
        <dbReference type="ARBA" id="ARBA00044632"/>
    </source>
</evidence>
<dbReference type="PANTHER" id="PTHR10242:SF2">
    <property type="entry name" value="N-GLYCOSYLASE_DNA LYASE"/>
    <property type="match status" value="1"/>
</dbReference>
<dbReference type="Pfam" id="PF07934">
    <property type="entry name" value="OGG_N"/>
    <property type="match status" value="1"/>
</dbReference>
<dbReference type="GO" id="GO:0006289">
    <property type="term" value="P:nucleotide-excision repair"/>
    <property type="evidence" value="ECO:0007669"/>
    <property type="project" value="InterPro"/>
</dbReference>
<keyword evidence="6" id="KW-0234">DNA repair</keyword>
<evidence type="ECO:0000256" key="9">
    <source>
        <dbReference type="ARBA" id="ARBA00023268"/>
    </source>
</evidence>
<dbReference type="Bgee" id="FBgn0027864">
    <property type="expression patterns" value="Expressed in oviduct (Drosophila) and 42 other cell types or tissues"/>
</dbReference>
<dbReference type="GO" id="GO:0006284">
    <property type="term" value="P:base-excision repair"/>
    <property type="evidence" value="ECO:0007669"/>
    <property type="project" value="InterPro"/>
</dbReference>
<dbReference type="GO" id="GO:0140078">
    <property type="term" value="F:class I DNA-(apurinic or apyrimidinic site) endonuclease activity"/>
    <property type="evidence" value="ECO:0007669"/>
    <property type="project" value="UniProtKB-EC"/>
</dbReference>
<comment type="catalytic activity">
    <reaction evidence="11">
        <text>2'-deoxyribonucleotide-(2'-deoxyribose 5'-phosphate)-2'-deoxyribonucleotide-DNA = a 3'-end 2'-deoxyribonucleotide-(2,3-dehydro-2,3-deoxyribose 5'-phosphate)-DNA + a 5'-end 5'-phospho-2'-deoxyribonucleoside-DNA + H(+)</text>
        <dbReference type="Rhea" id="RHEA:66592"/>
        <dbReference type="Rhea" id="RHEA-COMP:13180"/>
        <dbReference type="Rhea" id="RHEA-COMP:16897"/>
        <dbReference type="Rhea" id="RHEA-COMP:17067"/>
        <dbReference type="ChEBI" id="CHEBI:15378"/>
        <dbReference type="ChEBI" id="CHEBI:136412"/>
        <dbReference type="ChEBI" id="CHEBI:157695"/>
        <dbReference type="ChEBI" id="CHEBI:167181"/>
        <dbReference type="EC" id="4.2.99.18"/>
    </reaction>
</comment>
<feature type="domain" description="HhH-GPD" evidence="13">
    <location>
        <begin position="145"/>
        <end position="315"/>
    </location>
</feature>
<dbReference type="EMBL" id="BT012455">
    <property type="protein sequence ID" value="AAS93726.1"/>
    <property type="molecule type" value="mRNA"/>
</dbReference>
<dbReference type="InterPro" id="IPR003265">
    <property type="entry name" value="HhH-GPD_domain"/>
</dbReference>
<protein>
    <recommendedName>
        <fullName evidence="12">N-glycosylase/DNA lyase</fullName>
        <ecNumber evidence="3">4.2.99.18</ecNumber>
    </recommendedName>
</protein>
<dbReference type="SUPFAM" id="SSF48150">
    <property type="entry name" value="DNA-glycosylase"/>
    <property type="match status" value="1"/>
</dbReference>
<dbReference type="InterPro" id="IPR023170">
    <property type="entry name" value="HhH_base_excis_C"/>
</dbReference>
<dbReference type="SMART" id="SM00478">
    <property type="entry name" value="ENDO3c"/>
    <property type="match status" value="1"/>
</dbReference>
<dbReference type="Gene3D" id="3.30.310.40">
    <property type="match status" value="1"/>
</dbReference>
<dbReference type="HOGENOM" id="CLU_027543_3_2_1"/>
<evidence type="ECO:0000256" key="2">
    <source>
        <dbReference type="ARBA" id="ARBA00010679"/>
    </source>
</evidence>
<dbReference type="GO" id="GO:0008534">
    <property type="term" value="F:oxidized purine nucleobase lesion DNA N-glycosylase activity"/>
    <property type="evidence" value="ECO:0007669"/>
    <property type="project" value="InterPro"/>
</dbReference>
<evidence type="ECO:0000256" key="12">
    <source>
        <dbReference type="ARBA" id="ARBA00073127"/>
    </source>
</evidence>
<dbReference type="CDD" id="cd00056">
    <property type="entry name" value="ENDO3c"/>
    <property type="match status" value="1"/>
</dbReference>
<dbReference type="InterPro" id="IPR052054">
    <property type="entry name" value="Oxidative_DNA_repair_enzyme"/>
</dbReference>
<reference evidence="14" key="1">
    <citation type="submission" date="2004-04" db="EMBL/GenBank/DDBJ databases">
        <authorList>
            <person name="Stapleton M."/>
            <person name="Carlson J."/>
            <person name="Chavez C."/>
            <person name="Frise E."/>
            <person name="George R."/>
            <person name="Pacleb J."/>
            <person name="Park S."/>
            <person name="Wan K."/>
            <person name="Yu C."/>
            <person name="Rubin G.M."/>
            <person name="Celniker S."/>
        </authorList>
    </citation>
    <scope>NUCLEOTIDE SEQUENCE</scope>
    <source>
        <strain evidence="14">Berkeley</strain>
    </source>
</reference>
<dbReference type="EC" id="4.2.99.18" evidence="3"/>
<evidence type="ECO:0000256" key="5">
    <source>
        <dbReference type="ARBA" id="ARBA00022801"/>
    </source>
</evidence>
<dbReference type="Pfam" id="PF00730">
    <property type="entry name" value="HhH-GPD"/>
    <property type="match status" value="1"/>
</dbReference>
<evidence type="ECO:0000256" key="10">
    <source>
        <dbReference type="ARBA" id="ARBA00023295"/>
    </source>
</evidence>
<dbReference type="Gene3D" id="1.10.1670.10">
    <property type="entry name" value="Helix-hairpin-Helix base-excision DNA repair enzymes (C-terminal)"/>
    <property type="match status" value="1"/>
</dbReference>
<dbReference type="GO" id="GO:0003684">
    <property type="term" value="F:damaged DNA binding"/>
    <property type="evidence" value="ECO:0007669"/>
    <property type="project" value="InterPro"/>
</dbReference>
<dbReference type="FunFam" id="1.10.340.30:FF:000012">
    <property type="entry name" value="N-glycosylase/DNA lyase"/>
    <property type="match status" value="1"/>
</dbReference>
<dbReference type="GO" id="GO:0005634">
    <property type="term" value="C:nucleus"/>
    <property type="evidence" value="ECO:0007669"/>
    <property type="project" value="UniProtKB-SubCell"/>
</dbReference>
<dbReference type="OrthoDB" id="238681at2759"/>
<keyword evidence="9" id="KW-0511">Multifunctional enzyme</keyword>
<evidence type="ECO:0000256" key="1">
    <source>
        <dbReference type="ARBA" id="ARBA00004123"/>
    </source>
</evidence>
<keyword evidence="7" id="KW-0456">Lyase</keyword>
<evidence type="ECO:0000256" key="6">
    <source>
        <dbReference type="ARBA" id="ARBA00023204"/>
    </source>
</evidence>
<evidence type="ECO:0000256" key="4">
    <source>
        <dbReference type="ARBA" id="ARBA00022763"/>
    </source>
</evidence>
<evidence type="ECO:0000259" key="13">
    <source>
        <dbReference type="SMART" id="SM00478"/>
    </source>
</evidence>
<dbReference type="FunFam" id="1.10.1670.10:FF:000005">
    <property type="entry name" value="N-glycosylase/DNA lyase OGG1"/>
    <property type="match status" value="1"/>
</dbReference>
<accession>Q6NL83</accession>
<evidence type="ECO:0000256" key="7">
    <source>
        <dbReference type="ARBA" id="ARBA00023239"/>
    </source>
</evidence>
<dbReference type="ExpressionAtlas" id="Q6NL83">
    <property type="expression patterns" value="baseline and differential"/>
</dbReference>
<dbReference type="VEuPathDB" id="VectorBase:FBgn0027864"/>
<keyword evidence="8" id="KW-0539">Nucleus</keyword>
<evidence type="ECO:0000256" key="8">
    <source>
        <dbReference type="ARBA" id="ARBA00023242"/>
    </source>
</evidence>
<comment type="similarity">
    <text evidence="2">Belongs to the type-1 OGG1 family.</text>
</comment>
<dbReference type="InterPro" id="IPR012904">
    <property type="entry name" value="OGG_N"/>
</dbReference>
<keyword evidence="5" id="KW-0378">Hydrolase</keyword>
<dbReference type="AlphaFoldDB" id="Q6NL83"/>
<proteinExistence type="evidence at transcript level"/>
<keyword evidence="10" id="KW-0326">Glycosidase</keyword>
<dbReference type="InterPro" id="IPR011257">
    <property type="entry name" value="DNA_glycosylase"/>
</dbReference>
<comment type="subcellular location">
    <subcellularLocation>
        <location evidence="1">Nucleus</location>
    </subcellularLocation>
</comment>
<sequence length="359" mass="41307">MLAHNLGFHKKRLFSNMKAVLQDRGVIGLSLEECDLERTLLGGQSFRWRSICDGNRTKYGGVVFNTYWVLQQEESFITYEAYGTSSPLATKDYSSLISDYLRVDFDLKVNQKDWLSKDDNFVKFLSKPVRLLSQEPFENIFSFLCSQNNNIKRISSMIEWFCATFGTKIGHFNGADAYTFPTINRFHDIPCEDLNAQLRAAKFGYRAKFIAQTLQEIQKKGGQNWFISLKSMPFEKAREELTLLPGIGYKVADCICLMSMGHLESVPVDIHIYRIAQNYYLPHLTGQKNVTKKIYEEVSKHFQKLHGKYAGWAQAILFSADLSQFQNTSTVACKKNPIKNLKSDLIYWIKKKNIPTCNI</sequence>
<evidence type="ECO:0000313" key="14">
    <source>
        <dbReference type="EMBL" id="AAS93726.1"/>
    </source>
</evidence>
<dbReference type="Gene3D" id="1.10.340.30">
    <property type="entry name" value="Hypothetical protein, domain 2"/>
    <property type="match status" value="1"/>
</dbReference>
<dbReference type="SUPFAM" id="SSF55945">
    <property type="entry name" value="TATA-box binding protein-like"/>
    <property type="match status" value="1"/>
</dbReference>
<evidence type="ECO:0000256" key="3">
    <source>
        <dbReference type="ARBA" id="ARBA00012720"/>
    </source>
</evidence>
<dbReference type="PANTHER" id="PTHR10242">
    <property type="entry name" value="8-OXOGUANINE DNA GLYCOSYLASE"/>
    <property type="match status" value="1"/>
</dbReference>
<keyword evidence="4" id="KW-0227">DNA damage</keyword>
<organism evidence="14">
    <name type="scientific">Drosophila melanogaster</name>
    <name type="common">Fruit fly</name>
    <dbReference type="NCBI Taxonomy" id="7227"/>
    <lineage>
        <taxon>Eukaryota</taxon>
        <taxon>Metazoa</taxon>
        <taxon>Ecdysozoa</taxon>
        <taxon>Arthropoda</taxon>
        <taxon>Hexapoda</taxon>
        <taxon>Insecta</taxon>
        <taxon>Pterygota</taxon>
        <taxon>Neoptera</taxon>
        <taxon>Endopterygota</taxon>
        <taxon>Diptera</taxon>
        <taxon>Brachycera</taxon>
        <taxon>Muscomorpha</taxon>
        <taxon>Ephydroidea</taxon>
        <taxon>Drosophilidae</taxon>
        <taxon>Drosophila</taxon>
        <taxon>Sophophora</taxon>
    </lineage>
</organism>
<name>Q6NL83_DROME</name>